<dbReference type="RefSeq" id="WP_034713386.1">
    <property type="nucleotide sequence ID" value="NZ_AWQS01000013.1"/>
</dbReference>
<evidence type="ECO:0000259" key="3">
    <source>
        <dbReference type="PROSITE" id="PS50977"/>
    </source>
</evidence>
<dbReference type="AlphaFoldDB" id="W9GRB1"/>
<dbReference type="Gene3D" id="1.10.357.10">
    <property type="entry name" value="Tetracycline Repressor, domain 2"/>
    <property type="match status" value="1"/>
</dbReference>
<dbReference type="PRINTS" id="PR00455">
    <property type="entry name" value="HTHTETR"/>
</dbReference>
<accession>W9GRB1</accession>
<organism evidence="4 5">
    <name type="scientific">Intrasporangium chromatireducens Q5-1</name>
    <dbReference type="NCBI Taxonomy" id="584657"/>
    <lineage>
        <taxon>Bacteria</taxon>
        <taxon>Bacillati</taxon>
        <taxon>Actinomycetota</taxon>
        <taxon>Actinomycetes</taxon>
        <taxon>Micrococcales</taxon>
        <taxon>Intrasporangiaceae</taxon>
        <taxon>Intrasporangium</taxon>
    </lineage>
</organism>
<dbReference type="InterPro" id="IPR009057">
    <property type="entry name" value="Homeodomain-like_sf"/>
</dbReference>
<dbReference type="EMBL" id="AWQS01000013">
    <property type="protein sequence ID" value="EWT07373.1"/>
    <property type="molecule type" value="Genomic_DNA"/>
</dbReference>
<dbReference type="Pfam" id="PF17920">
    <property type="entry name" value="TetR_C_16"/>
    <property type="match status" value="1"/>
</dbReference>
<name>W9GRB1_9MICO</name>
<gene>
    <name evidence="4" type="ORF">N864_07750</name>
</gene>
<dbReference type="PATRIC" id="fig|584657.3.peg.626"/>
<dbReference type="PANTHER" id="PTHR30055">
    <property type="entry name" value="HTH-TYPE TRANSCRIPTIONAL REGULATOR RUTR"/>
    <property type="match status" value="1"/>
</dbReference>
<dbReference type="GO" id="GO:0003700">
    <property type="term" value="F:DNA-binding transcription factor activity"/>
    <property type="evidence" value="ECO:0007669"/>
    <property type="project" value="TreeGrafter"/>
</dbReference>
<evidence type="ECO:0000256" key="1">
    <source>
        <dbReference type="ARBA" id="ARBA00023125"/>
    </source>
</evidence>
<dbReference type="InterPro" id="IPR001647">
    <property type="entry name" value="HTH_TetR"/>
</dbReference>
<dbReference type="Proteomes" id="UP000019494">
    <property type="component" value="Unassembled WGS sequence"/>
</dbReference>
<dbReference type="OrthoDB" id="3403733at2"/>
<dbReference type="SUPFAM" id="SSF48498">
    <property type="entry name" value="Tetracyclin repressor-like, C-terminal domain"/>
    <property type="match status" value="1"/>
</dbReference>
<keyword evidence="5" id="KW-1185">Reference proteome</keyword>
<dbReference type="Pfam" id="PF00440">
    <property type="entry name" value="TetR_N"/>
    <property type="match status" value="1"/>
</dbReference>
<protein>
    <submittedName>
        <fullName evidence="4">TetR family transcriptional regulator</fullName>
    </submittedName>
</protein>
<evidence type="ECO:0000313" key="5">
    <source>
        <dbReference type="Proteomes" id="UP000019494"/>
    </source>
</evidence>
<evidence type="ECO:0000256" key="2">
    <source>
        <dbReference type="PROSITE-ProRule" id="PRU00335"/>
    </source>
</evidence>
<dbReference type="InterPro" id="IPR041678">
    <property type="entry name" value="TetR_C_16"/>
</dbReference>
<reference evidence="5" key="1">
    <citation type="submission" date="2013-08" db="EMBL/GenBank/DDBJ databases">
        <title>Intrasporangium oryzae NRRL B-24470.</title>
        <authorList>
            <person name="Liu H."/>
            <person name="Wang G."/>
        </authorList>
    </citation>
    <scope>NUCLEOTIDE SEQUENCE [LARGE SCALE GENOMIC DNA]</scope>
    <source>
        <strain evidence="5">Q5-1</strain>
    </source>
</reference>
<evidence type="ECO:0000313" key="4">
    <source>
        <dbReference type="EMBL" id="EWT07373.1"/>
    </source>
</evidence>
<feature type="domain" description="HTH tetR-type" evidence="3">
    <location>
        <begin position="14"/>
        <end position="74"/>
    </location>
</feature>
<dbReference type="PROSITE" id="PS50977">
    <property type="entry name" value="HTH_TETR_2"/>
    <property type="match status" value="1"/>
</dbReference>
<dbReference type="InterPro" id="IPR050109">
    <property type="entry name" value="HTH-type_TetR-like_transc_reg"/>
</dbReference>
<comment type="caution">
    <text evidence="4">The sequence shown here is derived from an EMBL/GenBank/DDBJ whole genome shotgun (WGS) entry which is preliminary data.</text>
</comment>
<dbReference type="PANTHER" id="PTHR30055:SF235">
    <property type="entry name" value="TRANSCRIPTIONAL REGULATORY PROTEIN"/>
    <property type="match status" value="1"/>
</dbReference>
<keyword evidence="1 2" id="KW-0238">DNA-binding</keyword>
<dbReference type="SUPFAM" id="SSF46689">
    <property type="entry name" value="Homeodomain-like"/>
    <property type="match status" value="1"/>
</dbReference>
<feature type="DNA-binding region" description="H-T-H motif" evidence="2">
    <location>
        <begin position="37"/>
        <end position="56"/>
    </location>
</feature>
<dbReference type="InterPro" id="IPR036271">
    <property type="entry name" value="Tet_transcr_reg_TetR-rel_C_sf"/>
</dbReference>
<sequence length="201" mass="21661">MTTARGRGRRPGGVDTRAAIIVAARGQFAAKGYDKASIRGIARDAGVDPALVHHYFAGKAQLFAETVDLSVDPTVVVGRIFEGDPARLGWRVIETFLLLWDPPERRQVLVALLRSSMTSDEGARALREFLNREIFGRIALATGASDPQLRGSLAGAQMLGMAVMRYVLKVPALVDAPNALIVERLGPILQAHLVDTAPEPD</sequence>
<proteinExistence type="predicted"/>
<dbReference type="Gene3D" id="1.10.10.60">
    <property type="entry name" value="Homeodomain-like"/>
    <property type="match status" value="1"/>
</dbReference>
<dbReference type="GO" id="GO:0000976">
    <property type="term" value="F:transcription cis-regulatory region binding"/>
    <property type="evidence" value="ECO:0007669"/>
    <property type="project" value="TreeGrafter"/>
</dbReference>